<dbReference type="InterPro" id="IPR000801">
    <property type="entry name" value="Esterase-like"/>
</dbReference>
<dbReference type="OrthoDB" id="9784036at2"/>
<gene>
    <name evidence="5" type="ORF">CLV51_107216</name>
</gene>
<evidence type="ECO:0000313" key="6">
    <source>
        <dbReference type="Proteomes" id="UP000240971"/>
    </source>
</evidence>
<dbReference type="Pfam" id="PF00756">
    <property type="entry name" value="Esterase"/>
    <property type="match status" value="1"/>
</dbReference>
<dbReference type="GO" id="GO:0016788">
    <property type="term" value="F:hydrolase activity, acting on ester bonds"/>
    <property type="evidence" value="ECO:0007669"/>
    <property type="project" value="TreeGrafter"/>
</dbReference>
<dbReference type="SUPFAM" id="SSF53474">
    <property type="entry name" value="alpha/beta-Hydrolases"/>
    <property type="match status" value="1"/>
</dbReference>
<dbReference type="PANTHER" id="PTHR40841:SF2">
    <property type="entry name" value="SIDEROPHORE-DEGRADING ESTERASE (EUROFUNG)"/>
    <property type="match status" value="1"/>
</dbReference>
<dbReference type="Gene3D" id="3.40.50.1820">
    <property type="entry name" value="alpha/beta hydrolase"/>
    <property type="match status" value="1"/>
</dbReference>
<feature type="signal peptide" evidence="4">
    <location>
        <begin position="1"/>
        <end position="19"/>
    </location>
</feature>
<dbReference type="EMBL" id="PYAW01000007">
    <property type="protein sequence ID" value="PSL43904.1"/>
    <property type="molecule type" value="Genomic_DNA"/>
</dbReference>
<evidence type="ECO:0000256" key="1">
    <source>
        <dbReference type="ARBA" id="ARBA00005622"/>
    </source>
</evidence>
<dbReference type="SUPFAM" id="SSF48452">
    <property type="entry name" value="TPR-like"/>
    <property type="match status" value="1"/>
</dbReference>
<comment type="similarity">
    <text evidence="1">Belongs to the esterase D family.</text>
</comment>
<protein>
    <submittedName>
        <fullName evidence="5">Uncharacterized protein</fullName>
    </submittedName>
</protein>
<keyword evidence="2" id="KW-0378">Hydrolase</keyword>
<accession>A0A2P8HCF7</accession>
<organism evidence="5 6">
    <name type="scientific">Chitinophaga niastensis</name>
    <dbReference type="NCBI Taxonomy" id="536980"/>
    <lineage>
        <taxon>Bacteria</taxon>
        <taxon>Pseudomonadati</taxon>
        <taxon>Bacteroidota</taxon>
        <taxon>Chitinophagia</taxon>
        <taxon>Chitinophagales</taxon>
        <taxon>Chitinophagaceae</taxon>
        <taxon>Chitinophaga</taxon>
    </lineage>
</organism>
<reference evidence="5 6" key="1">
    <citation type="submission" date="2018-03" db="EMBL/GenBank/DDBJ databases">
        <title>Genomic Encyclopedia of Archaeal and Bacterial Type Strains, Phase II (KMG-II): from individual species to whole genera.</title>
        <authorList>
            <person name="Goeker M."/>
        </authorList>
    </citation>
    <scope>NUCLEOTIDE SEQUENCE [LARGE SCALE GENOMIC DNA]</scope>
    <source>
        <strain evidence="5 6">DSM 24859</strain>
    </source>
</reference>
<name>A0A2P8HCF7_CHINA</name>
<dbReference type="AlphaFoldDB" id="A0A2P8HCF7"/>
<dbReference type="InterPro" id="IPR029058">
    <property type="entry name" value="AB_hydrolase_fold"/>
</dbReference>
<comment type="caution">
    <text evidence="5">The sequence shown here is derived from an EMBL/GenBank/DDBJ whole genome shotgun (WGS) entry which is preliminary data.</text>
</comment>
<evidence type="ECO:0000256" key="3">
    <source>
        <dbReference type="PROSITE-ProRule" id="PRU00339"/>
    </source>
</evidence>
<keyword evidence="6" id="KW-1185">Reference proteome</keyword>
<keyword evidence="4" id="KW-0732">Signal</keyword>
<proteinExistence type="inferred from homology"/>
<evidence type="ECO:0000256" key="2">
    <source>
        <dbReference type="ARBA" id="ARBA00022801"/>
    </source>
</evidence>
<sequence length="407" mass="46365">MNKHILLAFFLSLPFLANAQSPKNLVSFGQADSVTSDILKEQRPLWVYSPPVDTSIFAKPAYPVLYVLDGDAHFASLMTMIFQLSVINGNTALPQMIIVGIPNTSRNRSRDLTPFSNASDKTSGGGEKFTAFLEKELIPYIDNHYATAPYRIFIGHSLGGLLVANTLISHPGIFNAYVAIDPSLWWDNSHLLKEADHQLQQNNYKGKSFFLAIAHTMNPALDTVQIRKDTALGSIHTTAILQLSEQLKKYSGNNLRWKSKYYEDDDHNSIPLIAAYDALRFIFHNNRFPTYLYFDKNGSPDSLKKLIIAHYQQLSREMGYTVRPSEIAFNQFGYMHLQQNNFDKAQMFFQLNIDYFPESFNTYDSMGDYYIARNDQAKAIAYWEKALAIKYVISTKEKLDKTIAQKK</sequence>
<dbReference type="PANTHER" id="PTHR40841">
    <property type="entry name" value="SIDEROPHORE TRIACETYLFUSARININE C ESTERASE"/>
    <property type="match status" value="1"/>
</dbReference>
<dbReference type="InterPro" id="IPR019734">
    <property type="entry name" value="TPR_rpt"/>
</dbReference>
<dbReference type="InterPro" id="IPR052558">
    <property type="entry name" value="Siderophore_Hydrolase_D"/>
</dbReference>
<dbReference type="PROSITE" id="PS50005">
    <property type="entry name" value="TPR"/>
    <property type="match status" value="1"/>
</dbReference>
<feature type="repeat" description="TPR" evidence="3">
    <location>
        <begin position="326"/>
        <end position="359"/>
    </location>
</feature>
<evidence type="ECO:0000313" key="5">
    <source>
        <dbReference type="EMBL" id="PSL43904.1"/>
    </source>
</evidence>
<dbReference type="RefSeq" id="WP_106530869.1">
    <property type="nucleotide sequence ID" value="NZ_PYAW01000007.1"/>
</dbReference>
<dbReference type="InterPro" id="IPR011990">
    <property type="entry name" value="TPR-like_helical_dom_sf"/>
</dbReference>
<dbReference type="Proteomes" id="UP000240971">
    <property type="component" value="Unassembled WGS sequence"/>
</dbReference>
<evidence type="ECO:0000256" key="4">
    <source>
        <dbReference type="SAM" id="SignalP"/>
    </source>
</evidence>
<feature type="chain" id="PRO_5015128070" evidence="4">
    <location>
        <begin position="20"/>
        <end position="407"/>
    </location>
</feature>
<keyword evidence="3" id="KW-0802">TPR repeat</keyword>